<gene>
    <name evidence="6" type="ORF">LUZ61_010087</name>
</gene>
<keyword evidence="5" id="KW-0349">Heme</keyword>
<dbReference type="GO" id="GO:0005506">
    <property type="term" value="F:iron ion binding"/>
    <property type="evidence" value="ECO:0007669"/>
    <property type="project" value="InterPro"/>
</dbReference>
<evidence type="ECO:0000256" key="1">
    <source>
        <dbReference type="ARBA" id="ARBA00010617"/>
    </source>
</evidence>
<dbReference type="PANTHER" id="PTHR24296">
    <property type="entry name" value="CYTOCHROME P450"/>
    <property type="match status" value="1"/>
</dbReference>
<evidence type="ECO:0000256" key="2">
    <source>
        <dbReference type="ARBA" id="ARBA00022723"/>
    </source>
</evidence>
<dbReference type="EMBL" id="JAMRDG010000001">
    <property type="protein sequence ID" value="KAJ3706382.1"/>
    <property type="molecule type" value="Genomic_DNA"/>
</dbReference>
<accession>A0AAD5ZYE7</accession>
<dbReference type="Proteomes" id="UP001210211">
    <property type="component" value="Unassembled WGS sequence"/>
</dbReference>
<dbReference type="GO" id="GO:0004497">
    <property type="term" value="F:monooxygenase activity"/>
    <property type="evidence" value="ECO:0007669"/>
    <property type="project" value="UniProtKB-KW"/>
</dbReference>
<name>A0AAD5ZYE7_9POAL</name>
<keyword evidence="2 5" id="KW-0479">Metal-binding</keyword>
<dbReference type="SUPFAM" id="SSF48264">
    <property type="entry name" value="Cytochrome P450"/>
    <property type="match status" value="1"/>
</dbReference>
<comment type="similarity">
    <text evidence="1 5">Belongs to the cytochrome P450 family.</text>
</comment>
<keyword evidence="3 5" id="KW-0560">Oxidoreductase</keyword>
<dbReference type="InterPro" id="IPR001128">
    <property type="entry name" value="Cyt_P450"/>
</dbReference>
<comment type="caution">
    <text evidence="6">The sequence shown here is derived from an EMBL/GenBank/DDBJ whole genome shotgun (WGS) entry which is preliminary data.</text>
</comment>
<evidence type="ECO:0000256" key="5">
    <source>
        <dbReference type="RuleBase" id="RU000461"/>
    </source>
</evidence>
<evidence type="ECO:0000313" key="6">
    <source>
        <dbReference type="EMBL" id="KAJ3706382.1"/>
    </source>
</evidence>
<dbReference type="InterPro" id="IPR017972">
    <property type="entry name" value="Cyt_P450_CS"/>
</dbReference>
<dbReference type="InterPro" id="IPR036396">
    <property type="entry name" value="Cyt_P450_sf"/>
</dbReference>
<dbReference type="GO" id="GO:0006629">
    <property type="term" value="P:lipid metabolic process"/>
    <property type="evidence" value="ECO:0007669"/>
    <property type="project" value="UniProtKB-ARBA"/>
</dbReference>
<evidence type="ECO:0008006" key="8">
    <source>
        <dbReference type="Google" id="ProtNLM"/>
    </source>
</evidence>
<keyword evidence="5" id="KW-0503">Monooxygenase</keyword>
<reference evidence="6 7" key="1">
    <citation type="journal article" date="2022" name="Cell">
        <title>Repeat-based holocentromeres influence genome architecture and karyotype evolution.</title>
        <authorList>
            <person name="Hofstatter P.G."/>
            <person name="Thangavel G."/>
            <person name="Lux T."/>
            <person name="Neumann P."/>
            <person name="Vondrak T."/>
            <person name="Novak P."/>
            <person name="Zhang M."/>
            <person name="Costa L."/>
            <person name="Castellani M."/>
            <person name="Scott A."/>
            <person name="Toegelov H."/>
            <person name="Fuchs J."/>
            <person name="Mata-Sucre Y."/>
            <person name="Dias Y."/>
            <person name="Vanzela A.L.L."/>
            <person name="Huettel B."/>
            <person name="Almeida C.C.S."/>
            <person name="Simkova H."/>
            <person name="Souza G."/>
            <person name="Pedrosa-Harand A."/>
            <person name="Macas J."/>
            <person name="Mayer K.F.X."/>
            <person name="Houben A."/>
            <person name="Marques A."/>
        </authorList>
    </citation>
    <scope>NUCLEOTIDE SEQUENCE [LARGE SCALE GENOMIC DNA]</scope>
    <source>
        <strain evidence="6">RhyTen1mFocal</strain>
    </source>
</reference>
<dbReference type="AlphaFoldDB" id="A0AAD5ZYE7"/>
<evidence type="ECO:0000256" key="4">
    <source>
        <dbReference type="ARBA" id="ARBA00023004"/>
    </source>
</evidence>
<dbReference type="Gene3D" id="1.10.630.10">
    <property type="entry name" value="Cytochrome P450"/>
    <property type="match status" value="1"/>
</dbReference>
<sequence>MGINWFIKMLDLLRSNPEIPLLLSTIIIFHLYFAKRNGVIPVNWPIVGMFPSIVAHLHNSHERIVQVLAASGFTFVFRGPWFTGMDILCSCDPRNVNYVFNTHEQLYPKGHDLINILGALGDCALTTEGERWRWHRKTLLRVLSSCDFQKCMTQAIRNKVESRLIPMLENFSNENMVIDLQDVFSRLMLDSICTALIGVDPGCLDFNFPEIPFAQATNVIVQSSFYLHIVPKYIRRIMFKLNVGYFRKIAKAAKVMEQFIFQKFEEKKVFLINQGNHETATNEPSDSDVLSTLIYEKRTSCNDFTELLEVLKLNMRNVIIGAVDANAASLVWFFWVLSKHPTVENKILEELKKNWPDGLKHDTLFDKKGVQNLVYLHAAVCECLRLYPPIPFEVKTASQADVLPSGHRVSPEMSLIFHTYSMARMEGIWGKDCAQFKPERWINEKGENRTEPAYKFFTFNCGPRTCLGKESSLSSLKMVIAVILYNYHVKVDEGHVAKPKHGIVLLMKHGLMVQIWKRE</sequence>
<dbReference type="GO" id="GO:0020037">
    <property type="term" value="F:heme binding"/>
    <property type="evidence" value="ECO:0007669"/>
    <property type="project" value="InterPro"/>
</dbReference>
<organism evidence="6 7">
    <name type="scientific">Rhynchospora tenuis</name>
    <dbReference type="NCBI Taxonomy" id="198213"/>
    <lineage>
        <taxon>Eukaryota</taxon>
        <taxon>Viridiplantae</taxon>
        <taxon>Streptophyta</taxon>
        <taxon>Embryophyta</taxon>
        <taxon>Tracheophyta</taxon>
        <taxon>Spermatophyta</taxon>
        <taxon>Magnoliopsida</taxon>
        <taxon>Liliopsida</taxon>
        <taxon>Poales</taxon>
        <taxon>Cyperaceae</taxon>
        <taxon>Cyperoideae</taxon>
        <taxon>Rhynchosporeae</taxon>
        <taxon>Rhynchospora</taxon>
    </lineage>
</organism>
<keyword evidence="4 5" id="KW-0408">Iron</keyword>
<evidence type="ECO:0000256" key="3">
    <source>
        <dbReference type="ARBA" id="ARBA00023002"/>
    </source>
</evidence>
<protein>
    <recommendedName>
        <fullName evidence="8">Cytochrome P450</fullName>
    </recommendedName>
</protein>
<dbReference type="PROSITE" id="PS00086">
    <property type="entry name" value="CYTOCHROME_P450"/>
    <property type="match status" value="1"/>
</dbReference>
<keyword evidence="7" id="KW-1185">Reference proteome</keyword>
<evidence type="ECO:0000313" key="7">
    <source>
        <dbReference type="Proteomes" id="UP001210211"/>
    </source>
</evidence>
<dbReference type="GO" id="GO:0016705">
    <property type="term" value="F:oxidoreductase activity, acting on paired donors, with incorporation or reduction of molecular oxygen"/>
    <property type="evidence" value="ECO:0007669"/>
    <property type="project" value="InterPro"/>
</dbReference>
<proteinExistence type="inferred from homology"/>
<dbReference type="Pfam" id="PF00067">
    <property type="entry name" value="p450"/>
    <property type="match status" value="1"/>
</dbReference>